<evidence type="ECO:0000256" key="2">
    <source>
        <dbReference type="ARBA" id="ARBA00012035"/>
    </source>
</evidence>
<feature type="binding site" evidence="12">
    <location>
        <position position="290"/>
    </location>
    <ligand>
        <name>K(+)</name>
        <dbReference type="ChEBI" id="CHEBI:29103"/>
    </ligand>
</feature>
<dbReference type="InterPro" id="IPR002173">
    <property type="entry name" value="Carboh/pur_kinase_PfkB_CS"/>
</dbReference>
<feature type="binding site" evidence="12">
    <location>
        <position position="285"/>
    </location>
    <ligand>
        <name>K(+)</name>
        <dbReference type="ChEBI" id="CHEBI:29103"/>
    </ligand>
</feature>
<protein>
    <recommendedName>
        <fullName evidence="3 12">Ribokinase</fullName>
        <shortName evidence="12">RK</shortName>
        <ecNumber evidence="2 12">2.7.1.15</ecNumber>
    </recommendedName>
</protein>
<evidence type="ECO:0000256" key="3">
    <source>
        <dbReference type="ARBA" id="ARBA00016943"/>
    </source>
</evidence>
<feature type="binding site" evidence="12">
    <location>
        <position position="294"/>
    </location>
    <ligand>
        <name>K(+)</name>
        <dbReference type="ChEBI" id="CHEBI:29103"/>
    </ligand>
</feature>
<comment type="cofactor">
    <cofactor evidence="12">
        <name>Mg(2+)</name>
        <dbReference type="ChEBI" id="CHEBI:18420"/>
    </cofactor>
    <text evidence="12">Requires a divalent cation, most likely magnesium in vivo, as an electrophilic catalyst to aid phosphoryl group transfer. It is the chelate of the metal and the nucleotide that is the actual substrate.</text>
</comment>
<evidence type="ECO:0000259" key="13">
    <source>
        <dbReference type="Pfam" id="PF00294"/>
    </source>
</evidence>
<keyword evidence="5 12" id="KW-0479">Metal-binding</keyword>
<comment type="caution">
    <text evidence="14">The sequence shown here is derived from an EMBL/GenBank/DDBJ whole genome shotgun (WGS) entry which is preliminary data.</text>
</comment>
<evidence type="ECO:0000256" key="7">
    <source>
        <dbReference type="ARBA" id="ARBA00022777"/>
    </source>
</evidence>
<keyword evidence="12" id="KW-0963">Cytoplasm</keyword>
<comment type="catalytic activity">
    <reaction evidence="12">
        <text>D-ribose + ATP = D-ribose 5-phosphate + ADP + H(+)</text>
        <dbReference type="Rhea" id="RHEA:13697"/>
        <dbReference type="ChEBI" id="CHEBI:15378"/>
        <dbReference type="ChEBI" id="CHEBI:30616"/>
        <dbReference type="ChEBI" id="CHEBI:47013"/>
        <dbReference type="ChEBI" id="CHEBI:78346"/>
        <dbReference type="ChEBI" id="CHEBI:456216"/>
        <dbReference type="EC" id="2.7.1.15"/>
    </reaction>
</comment>
<keyword evidence="9 12" id="KW-0460">Magnesium</keyword>
<evidence type="ECO:0000256" key="9">
    <source>
        <dbReference type="ARBA" id="ARBA00022842"/>
    </source>
</evidence>
<feature type="binding site" evidence="12">
    <location>
        <position position="251"/>
    </location>
    <ligand>
        <name>K(+)</name>
        <dbReference type="ChEBI" id="CHEBI:29103"/>
    </ligand>
</feature>
<dbReference type="GO" id="GO:0019303">
    <property type="term" value="P:D-ribose catabolic process"/>
    <property type="evidence" value="ECO:0007669"/>
    <property type="project" value="UniProtKB-UniRule"/>
</dbReference>
<feature type="binding site" evidence="12">
    <location>
        <begin position="13"/>
        <end position="15"/>
    </location>
    <ligand>
        <name>substrate</name>
    </ligand>
</feature>
<dbReference type="GO" id="GO:0005829">
    <property type="term" value="C:cytosol"/>
    <property type="evidence" value="ECO:0007669"/>
    <property type="project" value="TreeGrafter"/>
</dbReference>
<gene>
    <name evidence="12 14" type="primary">rbsK</name>
    <name evidence="14" type="ORF">H8718_14350</name>
</gene>
<feature type="active site" description="Proton acceptor" evidence="12">
    <location>
        <position position="255"/>
    </location>
</feature>
<feature type="binding site" evidence="12">
    <location>
        <begin position="254"/>
        <end position="255"/>
    </location>
    <ligand>
        <name>ATP</name>
        <dbReference type="ChEBI" id="CHEBI:30616"/>
    </ligand>
</feature>
<evidence type="ECO:0000256" key="8">
    <source>
        <dbReference type="ARBA" id="ARBA00022840"/>
    </source>
</evidence>
<dbReference type="Pfam" id="PF00294">
    <property type="entry name" value="PfkB"/>
    <property type="match status" value="1"/>
</dbReference>
<dbReference type="PANTHER" id="PTHR10584">
    <property type="entry name" value="SUGAR KINASE"/>
    <property type="match status" value="1"/>
</dbReference>
<evidence type="ECO:0000256" key="12">
    <source>
        <dbReference type="HAMAP-Rule" id="MF_01987"/>
    </source>
</evidence>
<feature type="binding site" evidence="12">
    <location>
        <position position="142"/>
    </location>
    <ligand>
        <name>substrate</name>
    </ligand>
</feature>
<evidence type="ECO:0000256" key="6">
    <source>
        <dbReference type="ARBA" id="ARBA00022741"/>
    </source>
</evidence>
<keyword evidence="7 12" id="KW-0418">Kinase</keyword>
<feature type="binding site" evidence="12">
    <location>
        <begin position="41"/>
        <end position="45"/>
    </location>
    <ligand>
        <name>substrate</name>
    </ligand>
</feature>
<dbReference type="GO" id="GO:0004747">
    <property type="term" value="F:ribokinase activity"/>
    <property type="evidence" value="ECO:0007669"/>
    <property type="project" value="UniProtKB-UniRule"/>
</dbReference>
<dbReference type="CDD" id="cd01174">
    <property type="entry name" value="ribokinase"/>
    <property type="match status" value="1"/>
</dbReference>
<feature type="binding site" evidence="12">
    <location>
        <position position="288"/>
    </location>
    <ligand>
        <name>K(+)</name>
        <dbReference type="ChEBI" id="CHEBI:29103"/>
    </ligand>
</feature>
<dbReference type="InterPro" id="IPR011877">
    <property type="entry name" value="Ribokinase"/>
</dbReference>
<comment type="caution">
    <text evidence="12">Lacks conserved residue(s) required for the propagation of feature annotation.</text>
</comment>
<dbReference type="NCBIfam" id="TIGR02152">
    <property type="entry name" value="D_ribokin_bact"/>
    <property type="match status" value="1"/>
</dbReference>
<dbReference type="AlphaFoldDB" id="A0A926EHY2"/>
<dbReference type="HAMAP" id="MF_01987">
    <property type="entry name" value="Ribokinase"/>
    <property type="match status" value="1"/>
</dbReference>
<comment type="similarity">
    <text evidence="1">Belongs to the carbohydrate kinase pfkB family.</text>
</comment>
<dbReference type="SUPFAM" id="SSF53613">
    <property type="entry name" value="Ribokinase-like"/>
    <property type="match status" value="1"/>
</dbReference>
<evidence type="ECO:0000256" key="11">
    <source>
        <dbReference type="ARBA" id="ARBA00023277"/>
    </source>
</evidence>
<keyword evidence="11 12" id="KW-0119">Carbohydrate metabolism</keyword>
<dbReference type="EMBL" id="JACRSY010000026">
    <property type="protein sequence ID" value="MBC8580699.1"/>
    <property type="molecule type" value="Genomic_DNA"/>
</dbReference>
<dbReference type="RefSeq" id="WP_249333417.1">
    <property type="nucleotide sequence ID" value="NZ_JACRSY010000026.1"/>
</dbReference>
<comment type="function">
    <text evidence="12">Catalyzes the phosphorylation of ribose at O-5 in a reaction requiring ATP and magnesium. The resulting D-ribose-5-phosphate can then be used either for sythesis of nucleotides, histidine, and tryptophan, or as a component of the pentose phosphate pathway.</text>
</comment>
<evidence type="ECO:0000313" key="14">
    <source>
        <dbReference type="EMBL" id="MBC8580699.1"/>
    </source>
</evidence>
<dbReference type="InterPro" id="IPR029056">
    <property type="entry name" value="Ribokinase-like"/>
</dbReference>
<dbReference type="Gene3D" id="3.40.1190.20">
    <property type="match status" value="1"/>
</dbReference>
<dbReference type="PROSITE" id="PS00584">
    <property type="entry name" value="PFKB_KINASES_2"/>
    <property type="match status" value="1"/>
</dbReference>
<comment type="pathway">
    <text evidence="12">Carbohydrate metabolism; D-ribose degradation; D-ribose 5-phosphate from beta-D-ribopyranose: step 2/2.</text>
</comment>
<comment type="similarity">
    <text evidence="12">Belongs to the carbohydrate kinase PfkB family. Ribokinase subfamily.</text>
</comment>
<dbReference type="PRINTS" id="PR00990">
    <property type="entry name" value="RIBOKINASE"/>
</dbReference>
<dbReference type="PANTHER" id="PTHR10584:SF166">
    <property type="entry name" value="RIBOKINASE"/>
    <property type="match status" value="1"/>
</dbReference>
<evidence type="ECO:0000256" key="4">
    <source>
        <dbReference type="ARBA" id="ARBA00022679"/>
    </source>
</evidence>
<keyword evidence="10 12" id="KW-0630">Potassium</keyword>
<reference evidence="14" key="1">
    <citation type="submission" date="2020-08" db="EMBL/GenBank/DDBJ databases">
        <title>Genome public.</title>
        <authorList>
            <person name="Liu C."/>
            <person name="Sun Q."/>
        </authorList>
    </citation>
    <scope>NUCLEOTIDE SEQUENCE</scope>
    <source>
        <strain evidence="14">NSJ-12</strain>
    </source>
</reference>
<evidence type="ECO:0000256" key="1">
    <source>
        <dbReference type="ARBA" id="ARBA00005380"/>
    </source>
</evidence>
<proteinExistence type="inferred from homology"/>
<comment type="activity regulation">
    <text evidence="12">Activated by a monovalent cation that binds near, but not in, the active site. The most likely occupant of the site in vivo is potassium. Ion binding induces a conformational change that may alter substrate affinity.</text>
</comment>
<feature type="binding site" evidence="12">
    <location>
        <begin position="223"/>
        <end position="228"/>
    </location>
    <ligand>
        <name>ATP</name>
        <dbReference type="ChEBI" id="CHEBI:30616"/>
    </ligand>
</feature>
<feature type="binding site" evidence="12">
    <location>
        <position position="187"/>
    </location>
    <ligand>
        <name>ATP</name>
        <dbReference type="ChEBI" id="CHEBI:30616"/>
    </ligand>
</feature>
<organism evidence="14 15">
    <name type="scientific">Zhenhengia yiwuensis</name>
    <dbReference type="NCBI Taxonomy" id="2763666"/>
    <lineage>
        <taxon>Bacteria</taxon>
        <taxon>Bacillati</taxon>
        <taxon>Bacillota</taxon>
        <taxon>Clostridia</taxon>
        <taxon>Lachnospirales</taxon>
        <taxon>Lachnospiraceae</taxon>
        <taxon>Zhenhengia</taxon>
    </lineage>
</organism>
<evidence type="ECO:0000256" key="5">
    <source>
        <dbReference type="ARBA" id="ARBA00022723"/>
    </source>
</evidence>
<dbReference type="Proteomes" id="UP000655830">
    <property type="component" value="Unassembled WGS sequence"/>
</dbReference>
<feature type="binding site" evidence="12">
    <location>
        <position position="255"/>
    </location>
    <ligand>
        <name>substrate</name>
    </ligand>
</feature>
<keyword evidence="4 12" id="KW-0808">Transferase</keyword>
<evidence type="ECO:0000256" key="10">
    <source>
        <dbReference type="ARBA" id="ARBA00022958"/>
    </source>
</evidence>
<dbReference type="EC" id="2.7.1.15" evidence="2 12"/>
<name>A0A926EHY2_9FIRM</name>
<feature type="binding site" evidence="12">
    <location>
        <position position="279"/>
    </location>
    <ligand>
        <name>ATP</name>
        <dbReference type="ChEBI" id="CHEBI:30616"/>
    </ligand>
</feature>
<dbReference type="GO" id="GO:0046872">
    <property type="term" value="F:metal ion binding"/>
    <property type="evidence" value="ECO:0007669"/>
    <property type="project" value="UniProtKB-KW"/>
</dbReference>
<dbReference type="InterPro" id="IPR011611">
    <property type="entry name" value="PfkB_dom"/>
</dbReference>
<feature type="domain" description="Carbohydrate kinase PfkB" evidence="13">
    <location>
        <begin position="5"/>
        <end position="297"/>
    </location>
</feature>
<keyword evidence="8 12" id="KW-0067">ATP-binding</keyword>
<dbReference type="GO" id="GO:0005524">
    <property type="term" value="F:ATP binding"/>
    <property type="evidence" value="ECO:0007669"/>
    <property type="project" value="UniProtKB-UniRule"/>
</dbReference>
<sequence length="304" mass="32261">MKSSNILVIGSLNMDWIIKVPRTPLAGETLTGEFSLAVPGGKGANQAFAASNLGGHVYMLGAVGTDEDGQTLIQTLKKAHVHTDAIAQLENNKTGLALIYVNSEGDNTIVVLPNANAKVDHAAIDAHMDLMHHSDIVLLQMEIPEETLYYAIDLAHSLGKTIILNPAPAPDTIPDHILSKIDYLTPNETELTTLSGIQADTFENIEKACQSLIAKGVKNVITTLGPRGALLVNQERTAHFKGFPAHAIDTTAAGDSFNGAIATYLSQGKTIDEAITFGNKVASITVTRVGAQSSIPSLEEVLNH</sequence>
<accession>A0A926EHY2</accession>
<comment type="subunit">
    <text evidence="12">Homodimer.</text>
</comment>
<feature type="binding site" evidence="12">
    <location>
        <position position="249"/>
    </location>
    <ligand>
        <name>K(+)</name>
        <dbReference type="ChEBI" id="CHEBI:29103"/>
    </ligand>
</feature>
<evidence type="ECO:0000313" key="15">
    <source>
        <dbReference type="Proteomes" id="UP000655830"/>
    </source>
</evidence>
<dbReference type="InterPro" id="IPR002139">
    <property type="entry name" value="Ribo/fructo_kinase"/>
</dbReference>
<keyword evidence="6 12" id="KW-0547">Nucleotide-binding</keyword>
<comment type="subcellular location">
    <subcellularLocation>
        <location evidence="12">Cytoplasm</location>
    </subcellularLocation>
</comment>
<keyword evidence="15" id="KW-1185">Reference proteome</keyword>